<keyword evidence="5" id="KW-1133">Transmembrane helix</keyword>
<organism evidence="7 8">
    <name type="scientific">Polycladomyces zharkentensis</name>
    <dbReference type="NCBI Taxonomy" id="2807616"/>
    <lineage>
        <taxon>Bacteria</taxon>
        <taxon>Bacillati</taxon>
        <taxon>Bacillota</taxon>
        <taxon>Bacilli</taxon>
        <taxon>Bacillales</taxon>
        <taxon>Thermoactinomycetaceae</taxon>
        <taxon>Polycladomyces</taxon>
    </lineage>
</organism>
<evidence type="ECO:0000259" key="6">
    <source>
        <dbReference type="Pfam" id="PF00501"/>
    </source>
</evidence>
<dbReference type="Gene3D" id="3.40.50.12780">
    <property type="entry name" value="N-terminal domain of ligase-like"/>
    <property type="match status" value="1"/>
</dbReference>
<dbReference type="EMBL" id="JAFHAP010000022">
    <property type="protein sequence ID" value="MBN2911058.1"/>
    <property type="molecule type" value="Genomic_DNA"/>
</dbReference>
<keyword evidence="5" id="KW-0812">Transmembrane</keyword>
<keyword evidence="5" id="KW-0472">Membrane</keyword>
<feature type="region of interest" description="Disordered" evidence="4">
    <location>
        <begin position="627"/>
        <end position="648"/>
    </location>
</feature>
<dbReference type="InterPro" id="IPR000873">
    <property type="entry name" value="AMP-dep_synth/lig_dom"/>
</dbReference>
<comment type="caution">
    <text evidence="7">The sequence shown here is derived from an EMBL/GenBank/DDBJ whole genome shotgun (WGS) entry which is preliminary data.</text>
</comment>
<dbReference type="PANTHER" id="PTHR43272">
    <property type="entry name" value="LONG-CHAIN-FATTY-ACID--COA LIGASE"/>
    <property type="match status" value="1"/>
</dbReference>
<dbReference type="Gene3D" id="3.30.300.30">
    <property type="match status" value="1"/>
</dbReference>
<comment type="catalytic activity">
    <reaction evidence="3">
        <text>a long-chain fatty acid + ATP + CoA = a long-chain fatty acyl-CoA + AMP + diphosphate</text>
        <dbReference type="Rhea" id="RHEA:15421"/>
        <dbReference type="ChEBI" id="CHEBI:30616"/>
        <dbReference type="ChEBI" id="CHEBI:33019"/>
        <dbReference type="ChEBI" id="CHEBI:57287"/>
        <dbReference type="ChEBI" id="CHEBI:57560"/>
        <dbReference type="ChEBI" id="CHEBI:83139"/>
        <dbReference type="ChEBI" id="CHEBI:456215"/>
        <dbReference type="EC" id="6.2.1.3"/>
    </reaction>
    <physiologicalReaction direction="left-to-right" evidence="3">
        <dbReference type="Rhea" id="RHEA:15422"/>
    </physiologicalReaction>
</comment>
<name>A0ABS2WNB6_9BACL</name>
<dbReference type="InterPro" id="IPR045851">
    <property type="entry name" value="AMP-bd_C_sf"/>
</dbReference>
<evidence type="ECO:0000256" key="3">
    <source>
        <dbReference type="ARBA" id="ARBA00024484"/>
    </source>
</evidence>
<dbReference type="PROSITE" id="PS00455">
    <property type="entry name" value="AMP_BINDING"/>
    <property type="match status" value="1"/>
</dbReference>
<dbReference type="RefSeq" id="WP_205497551.1">
    <property type="nucleotide sequence ID" value="NZ_JAFHAP010000022.1"/>
</dbReference>
<evidence type="ECO:0000256" key="4">
    <source>
        <dbReference type="SAM" id="MobiDB-lite"/>
    </source>
</evidence>
<evidence type="ECO:0000256" key="5">
    <source>
        <dbReference type="SAM" id="Phobius"/>
    </source>
</evidence>
<keyword evidence="1" id="KW-0547">Nucleotide-binding</keyword>
<feature type="compositionally biased region" description="Polar residues" evidence="4">
    <location>
        <begin position="628"/>
        <end position="648"/>
    </location>
</feature>
<protein>
    <submittedName>
        <fullName evidence="7">Long-chain fatty acid--CoA ligase</fullName>
    </submittedName>
</protein>
<feature type="transmembrane region" description="Helical" evidence="5">
    <location>
        <begin position="683"/>
        <end position="701"/>
    </location>
</feature>
<evidence type="ECO:0000313" key="7">
    <source>
        <dbReference type="EMBL" id="MBN2911058.1"/>
    </source>
</evidence>
<keyword evidence="2" id="KW-0067">ATP-binding</keyword>
<reference evidence="7" key="1">
    <citation type="journal article" date="2024" name="Int. J. Syst. Evol. Microbiol.">
        <title>Polycladomyces zharkentensis sp. nov., a novel thermophilic cellulose- and starch-degrading member of the Bacillota from a geothermal aquifer in Kazakhstan.</title>
        <authorList>
            <person name="Mashzhan A."/>
            <person name="Kistaubayeva A."/>
            <person name="Javier-Lopez R."/>
            <person name="Bissenova U."/>
            <person name="Bissenbay A."/>
            <person name="Birkeland N.K."/>
        </authorList>
    </citation>
    <scope>NUCLEOTIDE SEQUENCE</scope>
    <source>
        <strain evidence="7">ZKZ2T</strain>
    </source>
</reference>
<feature type="domain" description="AMP-dependent synthetase/ligase" evidence="6">
    <location>
        <begin position="11"/>
        <end position="419"/>
    </location>
</feature>
<dbReference type="PANTHER" id="PTHR43272:SF33">
    <property type="entry name" value="AMP-BINDING DOMAIN-CONTAINING PROTEIN-RELATED"/>
    <property type="match status" value="1"/>
</dbReference>
<dbReference type="Proteomes" id="UP001177120">
    <property type="component" value="Unassembled WGS sequence"/>
</dbReference>
<dbReference type="CDD" id="cd05907">
    <property type="entry name" value="VL_LC_FACS_like"/>
    <property type="match status" value="1"/>
</dbReference>
<evidence type="ECO:0000256" key="2">
    <source>
        <dbReference type="ARBA" id="ARBA00022840"/>
    </source>
</evidence>
<sequence>MKPQNLVDMLHRTVRRFPNKNALLWKEDGHYRGWSYTRLWETIRHMAFGLRSLGVQSGSKVAICSTNGPYWLVSDFAIMSLGAVSVPIYPTLTGKQIRFILENADVEAVIMETSEMVDRVPEWPKRVRSIIVIKDRSTHPLATTISSVLKRGESESVNVDRWGWQQLKREDLATIVHTSGTTGDPKGVMLSHGNLLTNIEENLSFVPVSSRDISLSFLPLSHIFERTCGQFIPMAVGGTIAYAESMETIPQNLVEVKPTVLISVPRLFEKMHQRILDRVENSSFLRRRIFGWALNVSKERWNLTNGELGWPVPVSLERKYLLARKLVFSKIHAQTGGRLRMLVSGGAALDPNVARFFALIGLPIIEGYGMTECSPVIACNPFVHPKPGTVGKPLPHSEVRLADDGELLVKSPSVMMGYYNQPEETAKTVENGWLHTGDIAEFDEDGYIRIVDRKKNILVLSTGKNVAPQPVENALCSSRYIQQAVLVGHKRKYVAALIVPDFEVIRPLANKWGVHTDEEIAKAPGTRELIEREMERLTADFAPFERPKKFALLSRPFTLEAGELTPTLKVRTKQVEQRYASVIAGLYEDIPAEEVAASTADNGGHTEQASSLTDRFSKVWSTDDRQTDTWSQAASPVVTTPSSHLPTNGASMDMRKKAMQNSNWVSVMADTVTLLRQLFSPPVLIGILIGIVAGFVVKWLWF</sequence>
<dbReference type="Pfam" id="PF23562">
    <property type="entry name" value="AMP-binding_C_3"/>
    <property type="match status" value="1"/>
</dbReference>
<evidence type="ECO:0000256" key="1">
    <source>
        <dbReference type="ARBA" id="ARBA00022741"/>
    </source>
</evidence>
<keyword evidence="7" id="KW-0436">Ligase</keyword>
<dbReference type="GO" id="GO:0016874">
    <property type="term" value="F:ligase activity"/>
    <property type="evidence" value="ECO:0007669"/>
    <property type="project" value="UniProtKB-KW"/>
</dbReference>
<proteinExistence type="predicted"/>
<accession>A0ABS2WNB6</accession>
<keyword evidence="8" id="KW-1185">Reference proteome</keyword>
<dbReference type="SUPFAM" id="SSF56801">
    <property type="entry name" value="Acetyl-CoA synthetase-like"/>
    <property type="match status" value="1"/>
</dbReference>
<dbReference type="InterPro" id="IPR020845">
    <property type="entry name" value="AMP-binding_CS"/>
</dbReference>
<gene>
    <name evidence="7" type="ORF">JQC72_16315</name>
</gene>
<dbReference type="InterPro" id="IPR042099">
    <property type="entry name" value="ANL_N_sf"/>
</dbReference>
<evidence type="ECO:0000313" key="8">
    <source>
        <dbReference type="Proteomes" id="UP001177120"/>
    </source>
</evidence>
<dbReference type="Pfam" id="PF00501">
    <property type="entry name" value="AMP-binding"/>
    <property type="match status" value="1"/>
</dbReference>